<gene>
    <name evidence="2" type="ORF">BCAMP_09110</name>
</gene>
<accession>W7CLW7</accession>
<dbReference type="AlphaFoldDB" id="W7CLW7"/>
<evidence type="ECO:0000313" key="2">
    <source>
        <dbReference type="EMBL" id="EUJ38007.1"/>
    </source>
</evidence>
<dbReference type="PATRIC" id="fig|1265861.3.peg.1786"/>
<dbReference type="InterPro" id="IPR005801">
    <property type="entry name" value="ADC_synthase"/>
</dbReference>
<name>W7CLW7_9LIST</name>
<dbReference type="Gene3D" id="3.60.120.10">
    <property type="entry name" value="Anthranilate synthase"/>
    <property type="match status" value="1"/>
</dbReference>
<protein>
    <submittedName>
        <fullName evidence="2">Chorismate binding enzyme family protein</fullName>
    </submittedName>
</protein>
<dbReference type="Pfam" id="PF00425">
    <property type="entry name" value="Chorismate_bind"/>
    <property type="match status" value="1"/>
</dbReference>
<dbReference type="SUPFAM" id="SSF56322">
    <property type="entry name" value="ADC synthase"/>
    <property type="match status" value="1"/>
</dbReference>
<dbReference type="InterPro" id="IPR015890">
    <property type="entry name" value="Chorismate_C"/>
</dbReference>
<dbReference type="EMBL" id="AODH01000038">
    <property type="protein sequence ID" value="EUJ38007.1"/>
    <property type="molecule type" value="Genomic_DNA"/>
</dbReference>
<dbReference type="PANTHER" id="PTHR42839">
    <property type="entry name" value="ISOCHORISMATE SYNTHASE ENTC"/>
    <property type="match status" value="1"/>
</dbReference>
<feature type="domain" description="Chorismate-utilising enzyme C-terminal" evidence="1">
    <location>
        <begin position="4"/>
        <end position="31"/>
    </location>
</feature>
<reference evidence="2 3" key="1">
    <citation type="submission" date="2012-12" db="EMBL/GenBank/DDBJ databases">
        <title>Novel taxa of Listeriaceae from agricultural environments in the United States.</title>
        <authorList>
            <person name="den Bakker H.C."/>
            <person name="Allred A."/>
            <person name="Warchocki S."/>
            <person name="Wright E.M."/>
            <person name="Burrell A."/>
            <person name="Nightingale K.K."/>
            <person name="Kephart D."/>
            <person name="Wiedmann M."/>
        </authorList>
    </citation>
    <scope>NUCLEOTIDE SEQUENCE [LARGE SCALE GENOMIC DNA]</scope>
    <source>
        <strain evidence="2 3">FSL F6-1037</strain>
    </source>
</reference>
<dbReference type="PANTHER" id="PTHR42839:SF2">
    <property type="entry name" value="ISOCHORISMATE SYNTHASE ENTC"/>
    <property type="match status" value="1"/>
</dbReference>
<evidence type="ECO:0000313" key="3">
    <source>
        <dbReference type="Proteomes" id="UP000019243"/>
    </source>
</evidence>
<sequence>MAANQQVRLFAGCGIVADSEPQTEWNETALKFQPMLRLLGGAHNDKTSN</sequence>
<comment type="caution">
    <text evidence="2">The sequence shown here is derived from an EMBL/GenBank/DDBJ whole genome shotgun (WGS) entry which is preliminary data.</text>
</comment>
<organism evidence="2 3">
    <name type="scientific">Brochothrix campestris FSL F6-1037</name>
    <dbReference type="NCBI Taxonomy" id="1265861"/>
    <lineage>
        <taxon>Bacteria</taxon>
        <taxon>Bacillati</taxon>
        <taxon>Bacillota</taxon>
        <taxon>Bacilli</taxon>
        <taxon>Bacillales</taxon>
        <taxon>Listeriaceae</taxon>
        <taxon>Brochothrix</taxon>
    </lineage>
</organism>
<keyword evidence="3" id="KW-1185">Reference proteome</keyword>
<dbReference type="Proteomes" id="UP000019243">
    <property type="component" value="Unassembled WGS sequence"/>
</dbReference>
<proteinExistence type="predicted"/>
<dbReference type="STRING" id="1265861.BCAMP_09110"/>
<evidence type="ECO:0000259" key="1">
    <source>
        <dbReference type="Pfam" id="PF00425"/>
    </source>
</evidence>